<keyword evidence="9" id="KW-1185">Reference proteome</keyword>
<dbReference type="PANTHER" id="PTHR43214">
    <property type="entry name" value="TWO-COMPONENT RESPONSE REGULATOR"/>
    <property type="match status" value="1"/>
</dbReference>
<evidence type="ECO:0000256" key="2">
    <source>
        <dbReference type="ARBA" id="ARBA00023015"/>
    </source>
</evidence>
<dbReference type="Proteomes" id="UP000313066">
    <property type="component" value="Unassembled WGS sequence"/>
</dbReference>
<organism evidence="8 9">
    <name type="scientific">Microbispora catharanthi</name>
    <dbReference type="NCBI Taxonomy" id="1712871"/>
    <lineage>
        <taxon>Bacteria</taxon>
        <taxon>Bacillati</taxon>
        <taxon>Actinomycetota</taxon>
        <taxon>Actinomycetes</taxon>
        <taxon>Streptosporangiales</taxon>
        <taxon>Streptosporangiaceae</taxon>
        <taxon>Microbispora</taxon>
    </lineage>
</organism>
<dbReference type="PANTHER" id="PTHR43214:SF24">
    <property type="entry name" value="TRANSCRIPTIONAL REGULATORY PROTEIN NARL-RELATED"/>
    <property type="match status" value="1"/>
</dbReference>
<dbReference type="PROSITE" id="PS50110">
    <property type="entry name" value="RESPONSE_REGULATORY"/>
    <property type="match status" value="1"/>
</dbReference>
<dbReference type="Pfam" id="PF00072">
    <property type="entry name" value="Response_reg"/>
    <property type="match status" value="1"/>
</dbReference>
<dbReference type="InterPro" id="IPR000792">
    <property type="entry name" value="Tscrpt_reg_LuxR_C"/>
</dbReference>
<evidence type="ECO:0000256" key="3">
    <source>
        <dbReference type="ARBA" id="ARBA00023125"/>
    </source>
</evidence>
<evidence type="ECO:0000256" key="4">
    <source>
        <dbReference type="ARBA" id="ARBA00023163"/>
    </source>
</evidence>
<proteinExistence type="predicted"/>
<dbReference type="RefSeq" id="WP_139573135.1">
    <property type="nucleotide sequence ID" value="NZ_VDMA02000002.1"/>
</dbReference>
<dbReference type="GO" id="GO:0000160">
    <property type="term" value="P:phosphorelay signal transduction system"/>
    <property type="evidence" value="ECO:0007669"/>
    <property type="project" value="InterPro"/>
</dbReference>
<dbReference type="GO" id="GO:0006355">
    <property type="term" value="P:regulation of DNA-templated transcription"/>
    <property type="evidence" value="ECO:0007669"/>
    <property type="project" value="InterPro"/>
</dbReference>
<evidence type="ECO:0000313" key="8">
    <source>
        <dbReference type="EMBL" id="KAB8187353.1"/>
    </source>
</evidence>
<dbReference type="PRINTS" id="PR00038">
    <property type="entry name" value="HTHLUXR"/>
</dbReference>
<feature type="modified residue" description="4-aspartylphosphate" evidence="5">
    <location>
        <position position="64"/>
    </location>
</feature>
<name>A0A5N6C4M4_9ACTN</name>
<dbReference type="SUPFAM" id="SSF46894">
    <property type="entry name" value="C-terminal effector domain of the bipartite response regulators"/>
    <property type="match status" value="1"/>
</dbReference>
<dbReference type="EMBL" id="VDMA02000002">
    <property type="protein sequence ID" value="KAB8187353.1"/>
    <property type="molecule type" value="Genomic_DNA"/>
</dbReference>
<keyword evidence="2" id="KW-0805">Transcription regulation</keyword>
<dbReference type="InterPro" id="IPR011006">
    <property type="entry name" value="CheY-like_superfamily"/>
</dbReference>
<comment type="caution">
    <text evidence="8">The sequence shown here is derived from an EMBL/GenBank/DDBJ whole genome shotgun (WGS) entry which is preliminary data.</text>
</comment>
<accession>A0A5N6C4M4</accession>
<dbReference type="PROSITE" id="PS00622">
    <property type="entry name" value="HTH_LUXR_1"/>
    <property type="match status" value="1"/>
</dbReference>
<evidence type="ECO:0000313" key="9">
    <source>
        <dbReference type="Proteomes" id="UP000313066"/>
    </source>
</evidence>
<evidence type="ECO:0000256" key="1">
    <source>
        <dbReference type="ARBA" id="ARBA00022553"/>
    </source>
</evidence>
<dbReference type="PROSITE" id="PS50043">
    <property type="entry name" value="HTH_LUXR_2"/>
    <property type="match status" value="1"/>
</dbReference>
<dbReference type="SMART" id="SM00448">
    <property type="entry name" value="REC"/>
    <property type="match status" value="1"/>
</dbReference>
<reference evidence="8 9" key="1">
    <citation type="submission" date="2019-10" db="EMBL/GenBank/DDBJ databases">
        <title>Nonomuraea sp. nov., isolated from Phyllanthus amarus.</title>
        <authorList>
            <person name="Klykleung N."/>
            <person name="Tanasupawat S."/>
        </authorList>
    </citation>
    <scope>NUCLEOTIDE SEQUENCE [LARGE SCALE GENOMIC DNA]</scope>
    <source>
        <strain evidence="8 9">CR1-09</strain>
    </source>
</reference>
<protein>
    <submittedName>
        <fullName evidence="8">Response regulator</fullName>
    </submittedName>
</protein>
<dbReference type="InterPro" id="IPR016032">
    <property type="entry name" value="Sig_transdc_resp-reg_C-effctor"/>
</dbReference>
<keyword evidence="3" id="KW-0238">DNA-binding</keyword>
<dbReference type="CDD" id="cd17535">
    <property type="entry name" value="REC_NarL-like"/>
    <property type="match status" value="1"/>
</dbReference>
<dbReference type="SMART" id="SM00421">
    <property type="entry name" value="HTH_LUXR"/>
    <property type="match status" value="1"/>
</dbReference>
<dbReference type="AlphaFoldDB" id="A0A5N6C4M4"/>
<keyword evidence="4" id="KW-0804">Transcription</keyword>
<dbReference type="InterPro" id="IPR039420">
    <property type="entry name" value="WalR-like"/>
</dbReference>
<feature type="domain" description="HTH luxR-type" evidence="6">
    <location>
        <begin position="157"/>
        <end position="222"/>
    </location>
</feature>
<sequence length="228" mass="24397">MRPAGDGPGPVIRLAVVDDQALVRMGVRMLVEDEPDIDLVAEAADGAAAVAAVRRWRPDVVLMDIRMPVLDGIEALRRIVAEAPTTRVVMLTSFDLDDHVFDALRAGASGFLLKSAEPDEMLRAVRVVAEGESLLSPAVTRRVIARFAGRPGPPGEARARLSALTEREREVVGWVAAGLSNDEIALRLVVSAATVRTHVGRAMTKLGARDRAQLVVFAYQGGLPIPEG</sequence>
<dbReference type="Gene3D" id="3.40.50.2300">
    <property type="match status" value="1"/>
</dbReference>
<dbReference type="Pfam" id="PF00196">
    <property type="entry name" value="GerE"/>
    <property type="match status" value="1"/>
</dbReference>
<dbReference type="InterPro" id="IPR001789">
    <property type="entry name" value="Sig_transdc_resp-reg_receiver"/>
</dbReference>
<dbReference type="InterPro" id="IPR058245">
    <property type="entry name" value="NreC/VraR/RcsB-like_REC"/>
</dbReference>
<evidence type="ECO:0000259" key="7">
    <source>
        <dbReference type="PROSITE" id="PS50110"/>
    </source>
</evidence>
<keyword evidence="1 5" id="KW-0597">Phosphoprotein</keyword>
<evidence type="ECO:0000256" key="5">
    <source>
        <dbReference type="PROSITE-ProRule" id="PRU00169"/>
    </source>
</evidence>
<gene>
    <name evidence="8" type="ORF">FH610_005455</name>
</gene>
<dbReference type="CDD" id="cd06170">
    <property type="entry name" value="LuxR_C_like"/>
    <property type="match status" value="1"/>
</dbReference>
<evidence type="ECO:0000259" key="6">
    <source>
        <dbReference type="PROSITE" id="PS50043"/>
    </source>
</evidence>
<feature type="domain" description="Response regulatory" evidence="7">
    <location>
        <begin position="13"/>
        <end position="129"/>
    </location>
</feature>
<dbReference type="GO" id="GO:0003677">
    <property type="term" value="F:DNA binding"/>
    <property type="evidence" value="ECO:0007669"/>
    <property type="project" value="UniProtKB-KW"/>
</dbReference>
<dbReference type="SUPFAM" id="SSF52172">
    <property type="entry name" value="CheY-like"/>
    <property type="match status" value="1"/>
</dbReference>